<keyword evidence="3" id="KW-1185">Reference proteome</keyword>
<dbReference type="AlphaFoldDB" id="A0A5A7QNZ8"/>
<dbReference type="EMBL" id="BKCP01007704">
    <property type="protein sequence ID" value="GER46900.1"/>
    <property type="molecule type" value="Genomic_DNA"/>
</dbReference>
<evidence type="ECO:0000313" key="3">
    <source>
        <dbReference type="Proteomes" id="UP000325081"/>
    </source>
</evidence>
<reference evidence="3" key="1">
    <citation type="journal article" date="2019" name="Curr. Biol.">
        <title>Genome Sequence of Striga asiatica Provides Insight into the Evolution of Plant Parasitism.</title>
        <authorList>
            <person name="Yoshida S."/>
            <person name="Kim S."/>
            <person name="Wafula E.K."/>
            <person name="Tanskanen J."/>
            <person name="Kim Y.M."/>
            <person name="Honaas L."/>
            <person name="Yang Z."/>
            <person name="Spallek T."/>
            <person name="Conn C.E."/>
            <person name="Ichihashi Y."/>
            <person name="Cheong K."/>
            <person name="Cui S."/>
            <person name="Der J.P."/>
            <person name="Gundlach H."/>
            <person name="Jiao Y."/>
            <person name="Hori C."/>
            <person name="Ishida J.K."/>
            <person name="Kasahara H."/>
            <person name="Kiba T."/>
            <person name="Kim M.S."/>
            <person name="Koo N."/>
            <person name="Laohavisit A."/>
            <person name="Lee Y.H."/>
            <person name="Lumba S."/>
            <person name="McCourt P."/>
            <person name="Mortimer J.C."/>
            <person name="Mutuku J.M."/>
            <person name="Nomura T."/>
            <person name="Sasaki-Sekimoto Y."/>
            <person name="Seto Y."/>
            <person name="Wang Y."/>
            <person name="Wakatake T."/>
            <person name="Sakakibara H."/>
            <person name="Demura T."/>
            <person name="Yamaguchi S."/>
            <person name="Yoneyama K."/>
            <person name="Manabe R.I."/>
            <person name="Nelson D.C."/>
            <person name="Schulman A.H."/>
            <person name="Timko M.P."/>
            <person name="dePamphilis C.W."/>
            <person name="Choi D."/>
            <person name="Shirasu K."/>
        </authorList>
    </citation>
    <scope>NUCLEOTIDE SEQUENCE [LARGE SCALE GENOMIC DNA]</scope>
    <source>
        <strain evidence="3">cv. UVA1</strain>
    </source>
</reference>
<evidence type="ECO:0000256" key="1">
    <source>
        <dbReference type="SAM" id="MobiDB-lite"/>
    </source>
</evidence>
<evidence type="ECO:0000313" key="2">
    <source>
        <dbReference type="EMBL" id="GER46900.1"/>
    </source>
</evidence>
<comment type="caution">
    <text evidence="2">The sequence shown here is derived from an EMBL/GenBank/DDBJ whole genome shotgun (WGS) entry which is preliminary data.</text>
</comment>
<sequence>MEKPPSRQRRAKSERRNEPPRATTGRSHDFAEEGGRRSKLSKRAGGVCPPGRNAGSTLPCHGLRWKSASDHFMLVVEANPGSRRSKRRFHFDKRWVKKE</sequence>
<accession>A0A5A7QNZ8</accession>
<feature type="compositionally biased region" description="Basic residues" evidence="1">
    <location>
        <begin position="1"/>
        <end position="13"/>
    </location>
</feature>
<feature type="compositionally biased region" description="Basic and acidic residues" evidence="1">
    <location>
        <begin position="26"/>
        <end position="36"/>
    </location>
</feature>
<name>A0A5A7QNZ8_STRAF</name>
<feature type="region of interest" description="Disordered" evidence="1">
    <location>
        <begin position="1"/>
        <end position="57"/>
    </location>
</feature>
<organism evidence="2 3">
    <name type="scientific">Striga asiatica</name>
    <name type="common">Asiatic witchweed</name>
    <name type="synonym">Buchnera asiatica</name>
    <dbReference type="NCBI Taxonomy" id="4170"/>
    <lineage>
        <taxon>Eukaryota</taxon>
        <taxon>Viridiplantae</taxon>
        <taxon>Streptophyta</taxon>
        <taxon>Embryophyta</taxon>
        <taxon>Tracheophyta</taxon>
        <taxon>Spermatophyta</taxon>
        <taxon>Magnoliopsida</taxon>
        <taxon>eudicotyledons</taxon>
        <taxon>Gunneridae</taxon>
        <taxon>Pentapetalae</taxon>
        <taxon>asterids</taxon>
        <taxon>lamiids</taxon>
        <taxon>Lamiales</taxon>
        <taxon>Orobanchaceae</taxon>
        <taxon>Buchnereae</taxon>
        <taxon>Striga</taxon>
    </lineage>
</organism>
<gene>
    <name evidence="2" type="ORF">STAS_23970</name>
</gene>
<proteinExistence type="predicted"/>
<dbReference type="Proteomes" id="UP000325081">
    <property type="component" value="Unassembled WGS sequence"/>
</dbReference>
<protein>
    <submittedName>
        <fullName evidence="2">Trafficking protein particle complex subunit 3</fullName>
    </submittedName>
</protein>